<dbReference type="Proteomes" id="UP000054560">
    <property type="component" value="Unassembled WGS sequence"/>
</dbReference>
<reference evidence="1 2" key="1">
    <citation type="submission" date="2011-02" db="EMBL/GenBank/DDBJ databases">
        <title>The Genome Sequence of Sphaeroforma arctica JP610.</title>
        <authorList>
            <consortium name="The Broad Institute Genome Sequencing Platform"/>
            <person name="Russ C."/>
            <person name="Cuomo C."/>
            <person name="Young S.K."/>
            <person name="Zeng Q."/>
            <person name="Gargeya S."/>
            <person name="Alvarado L."/>
            <person name="Berlin A."/>
            <person name="Chapman S.B."/>
            <person name="Chen Z."/>
            <person name="Freedman E."/>
            <person name="Gellesch M."/>
            <person name="Goldberg J."/>
            <person name="Griggs A."/>
            <person name="Gujja S."/>
            <person name="Heilman E."/>
            <person name="Heiman D."/>
            <person name="Howarth C."/>
            <person name="Mehta T."/>
            <person name="Neiman D."/>
            <person name="Pearson M."/>
            <person name="Roberts A."/>
            <person name="Saif S."/>
            <person name="Shea T."/>
            <person name="Shenoy N."/>
            <person name="Sisk P."/>
            <person name="Stolte C."/>
            <person name="Sykes S."/>
            <person name="White J."/>
            <person name="Yandava C."/>
            <person name="Burger G."/>
            <person name="Gray M.W."/>
            <person name="Holland P.W.H."/>
            <person name="King N."/>
            <person name="Lang F.B.F."/>
            <person name="Roger A.J."/>
            <person name="Ruiz-Trillo I."/>
            <person name="Haas B."/>
            <person name="Nusbaum C."/>
            <person name="Birren B."/>
        </authorList>
    </citation>
    <scope>NUCLEOTIDE SEQUENCE [LARGE SCALE GENOMIC DNA]</scope>
    <source>
        <strain evidence="1 2">JP610</strain>
    </source>
</reference>
<sequence length="173" mass="19412">MFARAGSLLWALKQPRLDIHLFDAHFDRLVVSQTPGSPATYSKFLETATETRDEQEVLKMFETAQLWHWRAHRAALEAAVGLPPPSPTELESIDGQPEQYVPMAVEDLPDIMEALATHGDTAKTIPLLQNDFCARGKPYRDLPPEIHASLSGIAQSRLYSLGWVLGVYDDWQD</sequence>
<proteinExistence type="predicted"/>
<dbReference type="AlphaFoldDB" id="A0A0L0GEM7"/>
<organism evidence="1 2">
    <name type="scientific">Sphaeroforma arctica JP610</name>
    <dbReference type="NCBI Taxonomy" id="667725"/>
    <lineage>
        <taxon>Eukaryota</taxon>
        <taxon>Ichthyosporea</taxon>
        <taxon>Ichthyophonida</taxon>
        <taxon>Sphaeroforma</taxon>
    </lineage>
</organism>
<evidence type="ECO:0000313" key="2">
    <source>
        <dbReference type="Proteomes" id="UP000054560"/>
    </source>
</evidence>
<name>A0A0L0GEM7_9EUKA</name>
<dbReference type="EMBL" id="KQ241613">
    <property type="protein sequence ID" value="KNC87344.1"/>
    <property type="molecule type" value="Genomic_DNA"/>
</dbReference>
<dbReference type="RefSeq" id="XP_014161246.1">
    <property type="nucleotide sequence ID" value="XM_014305771.1"/>
</dbReference>
<keyword evidence="2" id="KW-1185">Reference proteome</keyword>
<evidence type="ECO:0000313" key="1">
    <source>
        <dbReference type="EMBL" id="KNC87344.1"/>
    </source>
</evidence>
<protein>
    <submittedName>
        <fullName evidence="1">Uncharacterized protein</fullName>
    </submittedName>
</protein>
<gene>
    <name evidence="1" type="ORF">SARC_00534</name>
</gene>
<accession>A0A0L0GEM7</accession>
<dbReference type="GeneID" id="25901038"/>